<evidence type="ECO:0000256" key="6">
    <source>
        <dbReference type="ARBA" id="ARBA00023002"/>
    </source>
</evidence>
<proteinExistence type="inferred from homology"/>
<keyword evidence="15" id="KW-1185">Reference proteome</keyword>
<gene>
    <name evidence="14" type="ORF">BN980_GECA10s03002g</name>
</gene>
<comment type="cofactor">
    <cofactor evidence="11">
        <name>Cu cation</name>
        <dbReference type="ChEBI" id="CHEBI:23378"/>
    </cofactor>
    <text evidence="11">Contains 1 topaquinone per subunit.</text>
</comment>
<evidence type="ECO:0000256" key="10">
    <source>
        <dbReference type="PIRSR" id="PIRSR600269-51"/>
    </source>
</evidence>
<protein>
    <recommendedName>
        <fullName evidence="11">Amine oxidase</fullName>
        <ecNumber evidence="11">1.4.3.-</ecNumber>
    </recommendedName>
</protein>
<comment type="subunit">
    <text evidence="3">Homodimer.</text>
</comment>
<evidence type="ECO:0000256" key="8">
    <source>
        <dbReference type="ARBA" id="ARBA00023157"/>
    </source>
</evidence>
<dbReference type="InterPro" id="IPR036460">
    <property type="entry name" value="Cu_amine_oxidase_C_sf"/>
</dbReference>
<dbReference type="STRING" id="1173061.A0A0J9XD67"/>
<comment type="caution">
    <text evidence="14">The sequence shown here is derived from an EMBL/GenBank/DDBJ whole genome shotgun (WGS) entry which is preliminary data.</text>
</comment>
<dbReference type="EC" id="1.4.3.-" evidence="11"/>
<dbReference type="Pfam" id="PF02727">
    <property type="entry name" value="Cu_amine_oxidN2"/>
    <property type="match status" value="1"/>
</dbReference>
<evidence type="ECO:0000259" key="12">
    <source>
        <dbReference type="Pfam" id="PF01179"/>
    </source>
</evidence>
<dbReference type="InterPro" id="IPR000269">
    <property type="entry name" value="Cu_amine_oxidase"/>
</dbReference>
<dbReference type="GO" id="GO:0005507">
    <property type="term" value="F:copper ion binding"/>
    <property type="evidence" value="ECO:0007669"/>
    <property type="project" value="InterPro"/>
</dbReference>
<evidence type="ECO:0000256" key="3">
    <source>
        <dbReference type="ARBA" id="ARBA00011738"/>
    </source>
</evidence>
<feature type="domain" description="Copper amine oxidase N2-terminal" evidence="13">
    <location>
        <begin position="4"/>
        <end position="92"/>
    </location>
</feature>
<keyword evidence="4 11" id="KW-0479">Metal-binding</keyword>
<feature type="domain" description="Copper amine oxidase catalytic" evidence="12">
    <location>
        <begin position="235"/>
        <end position="632"/>
    </location>
</feature>
<keyword evidence="5 9" id="KW-0801">TPQ</keyword>
<comment type="PTM">
    <text evidence="10 11">Topaquinone (TPQ) is generated by copper-dependent autoxidation of a specific tyrosyl residue.</text>
</comment>
<dbReference type="EMBL" id="CCBN010000010">
    <property type="protein sequence ID" value="CDO55297.1"/>
    <property type="molecule type" value="Genomic_DNA"/>
</dbReference>
<dbReference type="SUPFAM" id="SSF49998">
    <property type="entry name" value="Amine oxidase catalytic domain"/>
    <property type="match status" value="1"/>
</dbReference>
<feature type="modified residue" description="2',4',5'-topaquinone" evidence="10">
    <location>
        <position position="390"/>
    </location>
</feature>
<dbReference type="Pfam" id="PF01179">
    <property type="entry name" value="Cu_amine_oxid"/>
    <property type="match status" value="1"/>
</dbReference>
<keyword evidence="6 11" id="KW-0560">Oxidoreductase</keyword>
<evidence type="ECO:0000313" key="14">
    <source>
        <dbReference type="EMBL" id="CDO55297.1"/>
    </source>
</evidence>
<evidence type="ECO:0000256" key="2">
    <source>
        <dbReference type="ARBA" id="ARBA00007983"/>
    </source>
</evidence>
<evidence type="ECO:0000313" key="15">
    <source>
        <dbReference type="Proteomes" id="UP000242525"/>
    </source>
</evidence>
<feature type="active site" description="Proton acceptor" evidence="9">
    <location>
        <position position="306"/>
    </location>
</feature>
<evidence type="ECO:0000256" key="5">
    <source>
        <dbReference type="ARBA" id="ARBA00022772"/>
    </source>
</evidence>
<evidence type="ECO:0000256" key="9">
    <source>
        <dbReference type="PIRSR" id="PIRSR600269-50"/>
    </source>
</evidence>
<keyword evidence="8" id="KW-1015">Disulfide bond</keyword>
<sequence>MALHPLDPITPDEVSVAATLLRSAFPTRTLEFRVIDINEPSKTAVLDYLAAEKNKTALPTVPRLVKSYFTHLGENVHFKAIVNLETRSIASMQQLPHGVQTPHNPILMAQLEDLCLQHPTIIKEIEKLKLPKGYTAICDPWIYGTDDPDEKRGLVQYYMYVQQNDHPETNHYSLPLKFSPVFDQATREFVRMDYLPSGLDEGFTETDVYKVYEAVEYHPELTGIATRPGLKPLIIQQPEGPSFTTKNNFVEWQGWTFRVGFNVREGLVLYNLTFKGHDLFYRVSLSEMTVPYGDPRRPFHRKQAFDLGDVGFGASANSLGLGCDCLGVVRYFDGVISDPQGNPIKRENVVCMHEQDDGILYKHLNYRNEMATIARQRVLILQTIATVANYEYIVEYILDQTGGIDIKVRATGILSTMPIDDDIVVPWGTIVGPGVVAAYHQHMLSFRLDTAIGGQKNTVMYQETVPLPRDERINPYTVGYISKPTYVERSGAFDQNPLANREFKIINENKINPTTKKPLAYKIYMPTAQMLLADEDSYNSKRAKFASHPYWVTKYRDDELYAAGEFTNQSQQDTGLGVWANGQDAVRNEDIVLWPTIGFTHNPRPEDFPVMPVEIHMIHIRPSGFFDRNPALDIPKPSQATSKSVLVKNDSGSSSCCKI</sequence>
<comment type="cofactor">
    <cofactor evidence="1">
        <name>Cu cation</name>
        <dbReference type="ChEBI" id="CHEBI:23378"/>
    </cofactor>
</comment>
<dbReference type="InterPro" id="IPR015798">
    <property type="entry name" value="Cu_amine_oxidase_C"/>
</dbReference>
<keyword evidence="7 11" id="KW-0186">Copper</keyword>
<accession>A0A0J9XD67</accession>
<dbReference type="AlphaFoldDB" id="A0A0J9XD67"/>
<dbReference type="FunFam" id="2.70.98.20:FF:000001">
    <property type="entry name" value="Amine oxidase"/>
    <property type="match status" value="1"/>
</dbReference>
<dbReference type="GO" id="GO:0048038">
    <property type="term" value="F:quinone binding"/>
    <property type="evidence" value="ECO:0007669"/>
    <property type="project" value="InterPro"/>
</dbReference>
<reference evidence="14" key="1">
    <citation type="submission" date="2014-03" db="EMBL/GenBank/DDBJ databases">
        <authorList>
            <person name="Casaregola S."/>
        </authorList>
    </citation>
    <scope>NUCLEOTIDE SEQUENCE [LARGE SCALE GENOMIC DNA]</scope>
    <source>
        <strain evidence="14">CLIB 918</strain>
    </source>
</reference>
<organism evidence="14 15">
    <name type="scientific">Geotrichum candidum</name>
    <name type="common">Oospora lactis</name>
    <name type="synonym">Dipodascus geotrichum</name>
    <dbReference type="NCBI Taxonomy" id="1173061"/>
    <lineage>
        <taxon>Eukaryota</taxon>
        <taxon>Fungi</taxon>
        <taxon>Dikarya</taxon>
        <taxon>Ascomycota</taxon>
        <taxon>Saccharomycotina</taxon>
        <taxon>Dipodascomycetes</taxon>
        <taxon>Dipodascales</taxon>
        <taxon>Dipodascaceae</taxon>
        <taxon>Geotrichum</taxon>
    </lineage>
</organism>
<feature type="active site" description="Schiff-base intermediate with substrate; via topaquinone" evidence="9">
    <location>
        <position position="390"/>
    </location>
</feature>
<evidence type="ECO:0000256" key="4">
    <source>
        <dbReference type="ARBA" id="ARBA00022723"/>
    </source>
</evidence>
<dbReference type="Gene3D" id="2.70.98.20">
    <property type="entry name" value="Copper amine oxidase, catalytic domain"/>
    <property type="match status" value="1"/>
</dbReference>
<dbReference type="InterPro" id="IPR015800">
    <property type="entry name" value="Cu_amine_oxidase_N2"/>
</dbReference>
<evidence type="ECO:0000259" key="13">
    <source>
        <dbReference type="Pfam" id="PF02727"/>
    </source>
</evidence>
<dbReference type="PANTHER" id="PTHR10638">
    <property type="entry name" value="COPPER AMINE OXIDASE"/>
    <property type="match status" value="1"/>
</dbReference>
<evidence type="ECO:0000256" key="11">
    <source>
        <dbReference type="RuleBase" id="RU000672"/>
    </source>
</evidence>
<dbReference type="OrthoDB" id="5379943at2759"/>
<name>A0A0J9XD67_GEOCN</name>
<dbReference type="Gene3D" id="3.10.450.40">
    <property type="match status" value="2"/>
</dbReference>
<comment type="similarity">
    <text evidence="2 11">Belongs to the copper/topaquinone oxidase family.</text>
</comment>
<dbReference type="Proteomes" id="UP000242525">
    <property type="component" value="Unassembled WGS sequence"/>
</dbReference>
<dbReference type="GO" id="GO:0009308">
    <property type="term" value="P:amine metabolic process"/>
    <property type="evidence" value="ECO:0007669"/>
    <property type="project" value="UniProtKB-UniRule"/>
</dbReference>
<evidence type="ECO:0000256" key="1">
    <source>
        <dbReference type="ARBA" id="ARBA00001935"/>
    </source>
</evidence>
<dbReference type="InterPro" id="IPR049948">
    <property type="entry name" value="Cu_Am_ox_TPQ-bd"/>
</dbReference>
<evidence type="ECO:0000256" key="7">
    <source>
        <dbReference type="ARBA" id="ARBA00023008"/>
    </source>
</evidence>
<dbReference type="PANTHER" id="PTHR10638:SF33">
    <property type="entry name" value="AMINE OXIDASE"/>
    <property type="match status" value="1"/>
</dbReference>
<dbReference type="GO" id="GO:0008131">
    <property type="term" value="F:primary methylamine oxidase activity"/>
    <property type="evidence" value="ECO:0007669"/>
    <property type="project" value="InterPro"/>
</dbReference>
<dbReference type="SUPFAM" id="SSF54416">
    <property type="entry name" value="Amine oxidase N-terminal region"/>
    <property type="match status" value="2"/>
</dbReference>
<dbReference type="InterPro" id="IPR016182">
    <property type="entry name" value="Cu_amine_oxidase_N-reg"/>
</dbReference>
<dbReference type="PROSITE" id="PS01164">
    <property type="entry name" value="COPPER_AMINE_OXID_1"/>
    <property type="match status" value="1"/>
</dbReference>